<accession>A0ACD1G9R9</accession>
<proteinExistence type="predicted"/>
<reference evidence="1" key="1">
    <citation type="submission" date="2018-02" db="EMBL/GenBank/DDBJ databases">
        <title>The genomes of Aspergillus section Nigri reveals drivers in fungal speciation.</title>
        <authorList>
            <consortium name="DOE Joint Genome Institute"/>
            <person name="Vesth T.C."/>
            <person name="Nybo J."/>
            <person name="Theobald S."/>
            <person name="Brandl J."/>
            <person name="Frisvad J.C."/>
            <person name="Nielsen K.F."/>
            <person name="Lyhne E.K."/>
            <person name="Kogle M.E."/>
            <person name="Kuo A."/>
            <person name="Riley R."/>
            <person name="Clum A."/>
            <person name="Nolan M."/>
            <person name="Lipzen A."/>
            <person name="Salamov A."/>
            <person name="Henrissat B."/>
            <person name="Wiebenga A."/>
            <person name="De vries R.P."/>
            <person name="Grigoriev I.V."/>
            <person name="Mortensen U.H."/>
            <person name="Andersen M.R."/>
            <person name="Baker S.E."/>
        </authorList>
    </citation>
    <scope>NUCLEOTIDE SEQUENCE</scope>
    <source>
        <strain evidence="1">CBS 621.78</strain>
    </source>
</reference>
<name>A0ACD1G9R9_9EURO</name>
<keyword evidence="2" id="KW-1185">Reference proteome</keyword>
<protein>
    <submittedName>
        <fullName evidence="1">Uncharacterized protein</fullName>
    </submittedName>
</protein>
<organism evidence="1 2">
    <name type="scientific">Aspergillus brunneoviolaceus CBS 621.78</name>
    <dbReference type="NCBI Taxonomy" id="1450534"/>
    <lineage>
        <taxon>Eukaryota</taxon>
        <taxon>Fungi</taxon>
        <taxon>Dikarya</taxon>
        <taxon>Ascomycota</taxon>
        <taxon>Pezizomycotina</taxon>
        <taxon>Eurotiomycetes</taxon>
        <taxon>Eurotiomycetidae</taxon>
        <taxon>Eurotiales</taxon>
        <taxon>Aspergillaceae</taxon>
        <taxon>Aspergillus</taxon>
        <taxon>Aspergillus subgen. Circumdati</taxon>
    </lineage>
</organism>
<gene>
    <name evidence="1" type="ORF">BO95DRAFT_442648</name>
</gene>
<sequence>MWGTGGSHWRWCSWTSMWLGTSIGHAFGSITSKQEQSKRAAVRLTLKYWHGSMKIQRRYSTPGFWSMSGYATPT</sequence>
<evidence type="ECO:0000313" key="1">
    <source>
        <dbReference type="EMBL" id="RAH45962.1"/>
    </source>
</evidence>
<dbReference type="Proteomes" id="UP000249057">
    <property type="component" value="Unassembled WGS sequence"/>
</dbReference>
<evidence type="ECO:0000313" key="2">
    <source>
        <dbReference type="Proteomes" id="UP000249057"/>
    </source>
</evidence>
<dbReference type="EMBL" id="KZ825341">
    <property type="protein sequence ID" value="RAH45962.1"/>
    <property type="molecule type" value="Genomic_DNA"/>
</dbReference>